<protein>
    <recommendedName>
        <fullName evidence="4">Ferrous iron transporter FeoA domain-containing protein</fullName>
    </recommendedName>
</protein>
<dbReference type="Pfam" id="PF02742">
    <property type="entry name" value="Fe_dep_repr_C"/>
    <property type="match status" value="1"/>
</dbReference>
<dbReference type="Gene3D" id="2.30.30.90">
    <property type="match status" value="1"/>
</dbReference>
<dbReference type="Pfam" id="PF04023">
    <property type="entry name" value="FeoA"/>
    <property type="match status" value="1"/>
</dbReference>
<organism evidence="3">
    <name type="scientific">marine metagenome</name>
    <dbReference type="NCBI Taxonomy" id="408172"/>
    <lineage>
        <taxon>unclassified sequences</taxon>
        <taxon>metagenomes</taxon>
        <taxon>ecological metagenomes</taxon>
    </lineage>
</organism>
<dbReference type="Gene3D" id="1.10.10.10">
    <property type="entry name" value="Winged helix-like DNA-binding domain superfamily/Winged helix DNA-binding domain"/>
    <property type="match status" value="1"/>
</dbReference>
<dbReference type="InterPro" id="IPR001367">
    <property type="entry name" value="Fe_dep_repressor"/>
</dbReference>
<dbReference type="AlphaFoldDB" id="A0A382FEK1"/>
<dbReference type="InterPro" id="IPR022689">
    <property type="entry name" value="Iron_dep_repressor"/>
</dbReference>
<dbReference type="PANTHER" id="PTHR33238:SF10">
    <property type="entry name" value="IRON-DEPENDENT REPRESSOR IDER"/>
    <property type="match status" value="1"/>
</dbReference>
<dbReference type="GO" id="GO:0003700">
    <property type="term" value="F:DNA-binding transcription factor activity"/>
    <property type="evidence" value="ECO:0007669"/>
    <property type="project" value="InterPro"/>
</dbReference>
<dbReference type="InterPro" id="IPR036421">
    <property type="entry name" value="Fe_dep_repressor_sf"/>
</dbReference>
<evidence type="ECO:0000259" key="1">
    <source>
        <dbReference type="Pfam" id="PF02742"/>
    </source>
</evidence>
<gene>
    <name evidence="3" type="ORF">METZ01_LOCUS213507</name>
</gene>
<dbReference type="InterPro" id="IPR036388">
    <property type="entry name" value="WH-like_DNA-bd_sf"/>
</dbReference>
<dbReference type="SUPFAM" id="SSF46785">
    <property type="entry name" value="Winged helix' DNA-binding domain"/>
    <property type="match status" value="1"/>
</dbReference>
<accession>A0A382FEK1</accession>
<dbReference type="InterPro" id="IPR038157">
    <property type="entry name" value="FeoA_core_dom"/>
</dbReference>
<evidence type="ECO:0008006" key="4">
    <source>
        <dbReference type="Google" id="ProtNLM"/>
    </source>
</evidence>
<dbReference type="GO" id="GO:0046914">
    <property type="term" value="F:transition metal ion binding"/>
    <property type="evidence" value="ECO:0007669"/>
    <property type="project" value="InterPro"/>
</dbReference>
<dbReference type="EMBL" id="UINC01049192">
    <property type="protein sequence ID" value="SVB60653.1"/>
    <property type="molecule type" value="Genomic_DNA"/>
</dbReference>
<dbReference type="InterPro" id="IPR036390">
    <property type="entry name" value="WH_DNA-bd_sf"/>
</dbReference>
<evidence type="ECO:0000313" key="3">
    <source>
        <dbReference type="EMBL" id="SVB60653.1"/>
    </source>
</evidence>
<dbReference type="SUPFAM" id="SSF47979">
    <property type="entry name" value="Iron-dependent repressor protein, dimerization domain"/>
    <property type="match status" value="1"/>
</dbReference>
<name>A0A382FEK1_9ZZZZ</name>
<dbReference type="SMART" id="SM00529">
    <property type="entry name" value="HTH_DTXR"/>
    <property type="match status" value="1"/>
</dbReference>
<dbReference type="InterPro" id="IPR007167">
    <property type="entry name" value="Fe-transptr_FeoA-like"/>
</dbReference>
<dbReference type="GO" id="GO:0045892">
    <property type="term" value="P:negative regulation of DNA-templated transcription"/>
    <property type="evidence" value="ECO:0007669"/>
    <property type="project" value="TreeGrafter"/>
</dbReference>
<evidence type="ECO:0000259" key="2">
    <source>
        <dbReference type="Pfam" id="PF04023"/>
    </source>
</evidence>
<dbReference type="GO" id="GO:0046983">
    <property type="term" value="F:protein dimerization activity"/>
    <property type="evidence" value="ECO:0007669"/>
    <property type="project" value="InterPro"/>
</dbReference>
<feature type="domain" description="Iron dependent repressor metal binding and dimerisation" evidence="1">
    <location>
        <begin position="84"/>
        <end position="152"/>
    </location>
</feature>
<dbReference type="PANTHER" id="PTHR33238">
    <property type="entry name" value="IRON (METAL) DEPENDENT REPRESSOR, DTXR FAMILY"/>
    <property type="match status" value="1"/>
</dbReference>
<dbReference type="InterPro" id="IPR050536">
    <property type="entry name" value="DtxR_MntR_Metal-Reg"/>
</dbReference>
<sequence>MSSNKISLPNNERRSSVVENYLLSLYILVEENRSPTLTQLAAYIRRLPLAEGLGTSLPTVLGVIRRMSRDGLLKVSQQKEIQLTEHGMAIAASIARRHRLAERLVVDILGIEMTLADQEAHMLEHGISVYLEGYINQALGNPTTCPFGKPIPGSDYIKPKGKVVPMNLAKTGTAYKVRSLPDEDPRLLEFLSGHEILPGNWIEIQEMGDYRDVITFRTSAGEGALGFGAASRIYLTVN</sequence>
<feature type="domain" description="Ferrous iron transporter FeoA-like" evidence="2">
    <location>
        <begin position="164"/>
        <end position="235"/>
    </location>
</feature>
<proteinExistence type="predicted"/>
<reference evidence="3" key="1">
    <citation type="submission" date="2018-05" db="EMBL/GenBank/DDBJ databases">
        <authorList>
            <person name="Lanie J.A."/>
            <person name="Ng W.-L."/>
            <person name="Kazmierczak K.M."/>
            <person name="Andrzejewski T.M."/>
            <person name="Davidsen T.M."/>
            <person name="Wayne K.J."/>
            <person name="Tettelin H."/>
            <person name="Glass J.I."/>
            <person name="Rusch D."/>
            <person name="Podicherti R."/>
            <person name="Tsui H.-C.T."/>
            <person name="Winkler M.E."/>
        </authorList>
    </citation>
    <scope>NUCLEOTIDE SEQUENCE</scope>
</reference>